<keyword evidence="6" id="KW-0238">DNA-binding</keyword>
<dbReference type="GO" id="GO:0003677">
    <property type="term" value="F:DNA binding"/>
    <property type="evidence" value="ECO:0007669"/>
    <property type="project" value="UniProtKB-KW"/>
</dbReference>
<evidence type="ECO:0000259" key="12">
    <source>
        <dbReference type="PROSITE" id="PS51217"/>
    </source>
</evidence>
<dbReference type="SUPFAM" id="SSF52540">
    <property type="entry name" value="P-loop containing nucleoside triphosphate hydrolases"/>
    <property type="match status" value="1"/>
</dbReference>
<dbReference type="AlphaFoldDB" id="A0A381W368"/>
<reference evidence="13" key="1">
    <citation type="submission" date="2018-05" db="EMBL/GenBank/DDBJ databases">
        <authorList>
            <person name="Lanie J.A."/>
            <person name="Ng W.-L."/>
            <person name="Kazmierczak K.M."/>
            <person name="Andrzejewski T.M."/>
            <person name="Davidsen T.M."/>
            <person name="Wayne K.J."/>
            <person name="Tettelin H."/>
            <person name="Glass J.I."/>
            <person name="Rusch D."/>
            <person name="Podicherti R."/>
            <person name="Tsui H.-C.T."/>
            <person name="Winkler M.E."/>
        </authorList>
    </citation>
    <scope>NUCLEOTIDE SEQUENCE</scope>
</reference>
<dbReference type="EC" id="5.6.2.4" evidence="9"/>
<evidence type="ECO:0000256" key="10">
    <source>
        <dbReference type="ARBA" id="ARBA00048988"/>
    </source>
</evidence>
<dbReference type="GO" id="GO:0043138">
    <property type="term" value="F:3'-5' DNA helicase activity"/>
    <property type="evidence" value="ECO:0007669"/>
    <property type="project" value="UniProtKB-EC"/>
</dbReference>
<comment type="catalytic activity">
    <reaction evidence="10">
        <text>ATP + H2O = ADP + phosphate + H(+)</text>
        <dbReference type="Rhea" id="RHEA:13065"/>
        <dbReference type="ChEBI" id="CHEBI:15377"/>
        <dbReference type="ChEBI" id="CHEBI:15378"/>
        <dbReference type="ChEBI" id="CHEBI:30616"/>
        <dbReference type="ChEBI" id="CHEBI:43474"/>
        <dbReference type="ChEBI" id="CHEBI:456216"/>
        <dbReference type="EC" id="5.6.2.4"/>
    </reaction>
</comment>
<comment type="catalytic activity">
    <reaction evidence="8">
        <text>Couples ATP hydrolysis with the unwinding of duplex DNA by translocating in the 3'-5' direction.</text>
        <dbReference type="EC" id="5.6.2.4"/>
    </reaction>
</comment>
<dbReference type="InterPro" id="IPR014016">
    <property type="entry name" value="UvrD-like_ATP-bd"/>
</dbReference>
<keyword evidence="7" id="KW-0413">Isomerase</keyword>
<dbReference type="InterPro" id="IPR013986">
    <property type="entry name" value="DExx_box_DNA_helicase_dom_sf"/>
</dbReference>
<keyword evidence="5" id="KW-0067">ATP-binding</keyword>
<evidence type="ECO:0000256" key="3">
    <source>
        <dbReference type="ARBA" id="ARBA00022801"/>
    </source>
</evidence>
<dbReference type="InterPro" id="IPR014017">
    <property type="entry name" value="DNA_helicase_UvrD-like_C"/>
</dbReference>
<dbReference type="GO" id="GO:0005524">
    <property type="term" value="F:ATP binding"/>
    <property type="evidence" value="ECO:0007669"/>
    <property type="project" value="UniProtKB-KW"/>
</dbReference>
<dbReference type="InterPro" id="IPR027417">
    <property type="entry name" value="P-loop_NTPase"/>
</dbReference>
<dbReference type="GO" id="GO:0016787">
    <property type="term" value="F:hydrolase activity"/>
    <property type="evidence" value="ECO:0007669"/>
    <property type="project" value="UniProtKB-KW"/>
</dbReference>
<evidence type="ECO:0000256" key="5">
    <source>
        <dbReference type="ARBA" id="ARBA00022840"/>
    </source>
</evidence>
<gene>
    <name evidence="13" type="ORF">METZ01_LOCUS99850</name>
</gene>
<evidence type="ECO:0000313" key="13">
    <source>
        <dbReference type="EMBL" id="SVA46996.1"/>
    </source>
</evidence>
<evidence type="ECO:0000256" key="4">
    <source>
        <dbReference type="ARBA" id="ARBA00022806"/>
    </source>
</evidence>
<keyword evidence="4" id="KW-0347">Helicase</keyword>
<dbReference type="PROSITE" id="PS51217">
    <property type="entry name" value="UVRD_HELICASE_CTER"/>
    <property type="match status" value="1"/>
</dbReference>
<proteinExistence type="inferred from homology"/>
<dbReference type="Gene3D" id="1.10.10.160">
    <property type="match status" value="1"/>
</dbReference>
<feature type="non-terminal residue" evidence="13">
    <location>
        <position position="1"/>
    </location>
</feature>
<sequence length="442" mass="49565">VSDPQPPVLFETSPGSSREDVAAAPSFLAELNPLQLEAVTHSGGHCLVLAGAGSGKTRVLTHRIAWLIAKRNIDPAKICAVTFTNKAAGEMRSRVRRLLGLEKSEVWLSTFHAMGLRLLREWTEGTFSGALGASSATLRDAVKAEGNGDAWLPPNDFAVYNHDASLAVWKQCQSDLRIGTRDHDPRRMFGRCSRAVSRLEDPASWDSANQGHDRRIAGQVWKEYRATMRAAGAVDFDDLLVLPLRLMAQHPALRDHTAGRFQQLLIDEYQDTNRIQYKLIQALLGNDSELMVVGDEDQCIYRWRGADLNNVLDFQDDFPKASVVRLEQNYRSTQPILAAAGSLVANNRQRLGKNLWTEREGGESPTFVQCTTDREEAQWIARRIGEMHSVNMSDIAILYRTHAQSRQIEEAFIGKRIPHRVVGGQRFFARREVRDVLAYLQL</sequence>
<accession>A0A381W368</accession>
<dbReference type="PANTHER" id="PTHR11070:SF2">
    <property type="entry name" value="ATP-DEPENDENT DNA HELICASE SRS2"/>
    <property type="match status" value="1"/>
</dbReference>
<feature type="domain" description="UvrD-like helicase ATP-binding" evidence="11">
    <location>
        <begin position="29"/>
        <end position="333"/>
    </location>
</feature>
<name>A0A381W368_9ZZZZ</name>
<dbReference type="InterPro" id="IPR000212">
    <property type="entry name" value="DNA_helicase_UvrD/REP"/>
</dbReference>
<organism evidence="13">
    <name type="scientific">marine metagenome</name>
    <dbReference type="NCBI Taxonomy" id="408172"/>
    <lineage>
        <taxon>unclassified sequences</taxon>
        <taxon>metagenomes</taxon>
        <taxon>ecological metagenomes</taxon>
    </lineage>
</organism>
<dbReference type="Gene3D" id="1.10.486.10">
    <property type="entry name" value="PCRA, domain 4"/>
    <property type="match status" value="1"/>
</dbReference>
<evidence type="ECO:0000256" key="6">
    <source>
        <dbReference type="ARBA" id="ARBA00023125"/>
    </source>
</evidence>
<protein>
    <recommendedName>
        <fullName evidence="9">DNA 3'-5' helicase</fullName>
        <ecNumber evidence="9">5.6.2.4</ecNumber>
    </recommendedName>
</protein>
<dbReference type="PANTHER" id="PTHR11070">
    <property type="entry name" value="UVRD / RECB / PCRA DNA HELICASE FAMILY MEMBER"/>
    <property type="match status" value="1"/>
</dbReference>
<feature type="non-terminal residue" evidence="13">
    <location>
        <position position="442"/>
    </location>
</feature>
<dbReference type="PROSITE" id="PS51198">
    <property type="entry name" value="UVRD_HELICASE_ATP_BIND"/>
    <property type="match status" value="1"/>
</dbReference>
<dbReference type="EMBL" id="UINC01010574">
    <property type="protein sequence ID" value="SVA46996.1"/>
    <property type="molecule type" value="Genomic_DNA"/>
</dbReference>
<evidence type="ECO:0000259" key="11">
    <source>
        <dbReference type="PROSITE" id="PS51198"/>
    </source>
</evidence>
<dbReference type="Pfam" id="PF00580">
    <property type="entry name" value="UvrD-helicase"/>
    <property type="match status" value="1"/>
</dbReference>
<evidence type="ECO:0000256" key="1">
    <source>
        <dbReference type="ARBA" id="ARBA00009922"/>
    </source>
</evidence>
<keyword evidence="2" id="KW-0547">Nucleotide-binding</keyword>
<dbReference type="GO" id="GO:0005829">
    <property type="term" value="C:cytosol"/>
    <property type="evidence" value="ECO:0007669"/>
    <property type="project" value="TreeGrafter"/>
</dbReference>
<evidence type="ECO:0000256" key="9">
    <source>
        <dbReference type="ARBA" id="ARBA00034808"/>
    </source>
</evidence>
<dbReference type="Pfam" id="PF13361">
    <property type="entry name" value="UvrD_C"/>
    <property type="match status" value="1"/>
</dbReference>
<dbReference type="GO" id="GO:0000725">
    <property type="term" value="P:recombinational repair"/>
    <property type="evidence" value="ECO:0007669"/>
    <property type="project" value="TreeGrafter"/>
</dbReference>
<dbReference type="CDD" id="cd17932">
    <property type="entry name" value="DEXQc_UvrD"/>
    <property type="match status" value="1"/>
</dbReference>
<keyword evidence="3" id="KW-0378">Hydrolase</keyword>
<evidence type="ECO:0000256" key="7">
    <source>
        <dbReference type="ARBA" id="ARBA00023235"/>
    </source>
</evidence>
<evidence type="ECO:0000256" key="2">
    <source>
        <dbReference type="ARBA" id="ARBA00022741"/>
    </source>
</evidence>
<evidence type="ECO:0000256" key="8">
    <source>
        <dbReference type="ARBA" id="ARBA00034617"/>
    </source>
</evidence>
<dbReference type="Gene3D" id="3.40.50.300">
    <property type="entry name" value="P-loop containing nucleotide triphosphate hydrolases"/>
    <property type="match status" value="2"/>
</dbReference>
<feature type="domain" description="UvrD-like helicase C-terminal" evidence="12">
    <location>
        <begin position="334"/>
        <end position="442"/>
    </location>
</feature>
<comment type="similarity">
    <text evidence="1">Belongs to the helicase family. UvrD subfamily.</text>
</comment>